<feature type="domain" description="FAD dependent oxidoreductase" evidence="4">
    <location>
        <begin position="3"/>
        <end position="347"/>
    </location>
</feature>
<dbReference type="EMBL" id="CP013189">
    <property type="protein sequence ID" value="ALO46775.1"/>
    <property type="molecule type" value="Genomic_DNA"/>
</dbReference>
<dbReference type="NCBIfam" id="TIGR02352">
    <property type="entry name" value="thiamin_ThiO"/>
    <property type="match status" value="1"/>
</dbReference>
<dbReference type="PANTHER" id="PTHR13847:SF289">
    <property type="entry name" value="GLYCINE OXIDASE"/>
    <property type="match status" value="1"/>
</dbReference>
<keyword evidence="3" id="KW-0560">Oxidoreductase</keyword>
<dbReference type="GO" id="GO:0009228">
    <property type="term" value="P:thiamine biosynthetic process"/>
    <property type="evidence" value="ECO:0007669"/>
    <property type="project" value="UniProtKB-KW"/>
</dbReference>
<dbReference type="InterPro" id="IPR006076">
    <property type="entry name" value="FAD-dep_OxRdtase"/>
</dbReference>
<keyword evidence="2" id="KW-0784">Thiamine biosynthesis</keyword>
<dbReference type="InterPro" id="IPR036188">
    <property type="entry name" value="FAD/NAD-bd_sf"/>
</dbReference>
<proteinExistence type="predicted"/>
<dbReference type="GO" id="GO:0016491">
    <property type="term" value="F:oxidoreductase activity"/>
    <property type="evidence" value="ECO:0007669"/>
    <property type="project" value="UniProtKB-KW"/>
</dbReference>
<dbReference type="Gene3D" id="3.30.9.10">
    <property type="entry name" value="D-Amino Acid Oxidase, subunit A, domain 2"/>
    <property type="match status" value="1"/>
</dbReference>
<comment type="pathway">
    <text evidence="1">Cofactor biosynthesis; thiamine diphosphate biosynthesis.</text>
</comment>
<evidence type="ECO:0000313" key="6">
    <source>
        <dbReference type="Proteomes" id="UP000065641"/>
    </source>
</evidence>
<evidence type="ECO:0000256" key="3">
    <source>
        <dbReference type="ARBA" id="ARBA00023002"/>
    </source>
</evidence>
<sequence>MTDFLICGAGISGLLVARELLQAGATVHLIERGEPGQEASWAGGGIVSPLYPWRYNDAVSALANKAQDAYPELSRALAEETGIDPQLNICGLLMLDAPDTAQALAWAGRYGRDMELLNESQVYARERELADGFKQGLWMPGVANVRNPRLLQALRHFVEHHENARLSSDCEVLGFNTRGRVVTSLQVSMNGRIDLLNAGNYVLTAGAWTGLLLEKIGQALPIEPVKGQMLLYRLDKRYINSIILTQGRYLIPRLDQHVLVGSTLEPGGFEKTTSRDALDSLRQSASAMLPVLAHQPVIAHWAGLRPGAPDGTPFIGALPAFTNLFVNAGHYRNGLVLAPASARLLADILLGRPPDIEPQPYDPSTRMRPQE</sequence>
<dbReference type="KEGG" id="pspi:PS2015_2137"/>
<evidence type="ECO:0000313" key="5">
    <source>
        <dbReference type="EMBL" id="ALO46775.1"/>
    </source>
</evidence>
<organism evidence="5 6">
    <name type="scientific">Pseudohongiella spirulinae</name>
    <dbReference type="NCBI Taxonomy" id="1249552"/>
    <lineage>
        <taxon>Bacteria</taxon>
        <taxon>Pseudomonadati</taxon>
        <taxon>Pseudomonadota</taxon>
        <taxon>Gammaproteobacteria</taxon>
        <taxon>Pseudomonadales</taxon>
        <taxon>Pseudohongiellaceae</taxon>
        <taxon>Pseudohongiella</taxon>
    </lineage>
</organism>
<reference evidence="5 6" key="1">
    <citation type="submission" date="2015-11" db="EMBL/GenBank/DDBJ databases">
        <authorList>
            <person name="Zhang Y."/>
            <person name="Guo Z."/>
        </authorList>
    </citation>
    <scope>NUCLEOTIDE SEQUENCE [LARGE SCALE GENOMIC DNA]</scope>
    <source>
        <strain evidence="5 6">KCTC 32221</strain>
    </source>
</reference>
<protein>
    <submittedName>
        <fullName evidence="5">Glycine/D-amino acid oxidases (Deaminating)</fullName>
    </submittedName>
</protein>
<dbReference type="RefSeq" id="WP_058022234.1">
    <property type="nucleotide sequence ID" value="NZ_CP013189.1"/>
</dbReference>
<name>A0A0S2KEK6_9GAMM</name>
<dbReference type="Gene3D" id="3.50.50.60">
    <property type="entry name" value="FAD/NAD(P)-binding domain"/>
    <property type="match status" value="1"/>
</dbReference>
<accession>A0A0S2KEK6</accession>
<evidence type="ECO:0000259" key="4">
    <source>
        <dbReference type="Pfam" id="PF01266"/>
    </source>
</evidence>
<dbReference type="SUPFAM" id="SSF54373">
    <property type="entry name" value="FAD-linked reductases, C-terminal domain"/>
    <property type="match status" value="1"/>
</dbReference>
<dbReference type="OrthoDB" id="9805337at2"/>
<gene>
    <name evidence="5" type="ORF">PS2015_2137</name>
</gene>
<dbReference type="GO" id="GO:0009229">
    <property type="term" value="P:thiamine diphosphate biosynthetic process"/>
    <property type="evidence" value="ECO:0007669"/>
    <property type="project" value="UniProtKB-UniPathway"/>
</dbReference>
<dbReference type="Proteomes" id="UP000065641">
    <property type="component" value="Chromosome"/>
</dbReference>
<dbReference type="InterPro" id="IPR012727">
    <property type="entry name" value="Gly_oxidase_ThiO"/>
</dbReference>
<evidence type="ECO:0000256" key="1">
    <source>
        <dbReference type="ARBA" id="ARBA00004948"/>
    </source>
</evidence>
<dbReference type="PATRIC" id="fig|1249552.3.peg.2151"/>
<dbReference type="GO" id="GO:0005737">
    <property type="term" value="C:cytoplasm"/>
    <property type="evidence" value="ECO:0007669"/>
    <property type="project" value="TreeGrafter"/>
</dbReference>
<dbReference type="Pfam" id="PF01266">
    <property type="entry name" value="DAO"/>
    <property type="match status" value="1"/>
</dbReference>
<evidence type="ECO:0000256" key="2">
    <source>
        <dbReference type="ARBA" id="ARBA00022977"/>
    </source>
</evidence>
<dbReference type="PANTHER" id="PTHR13847">
    <property type="entry name" value="SARCOSINE DEHYDROGENASE-RELATED"/>
    <property type="match status" value="1"/>
</dbReference>
<keyword evidence="6" id="KW-1185">Reference proteome</keyword>
<dbReference type="GO" id="GO:0050660">
    <property type="term" value="F:flavin adenine dinucleotide binding"/>
    <property type="evidence" value="ECO:0007669"/>
    <property type="project" value="InterPro"/>
</dbReference>
<dbReference type="SUPFAM" id="SSF51905">
    <property type="entry name" value="FAD/NAD(P)-binding domain"/>
    <property type="match status" value="1"/>
</dbReference>
<dbReference type="AlphaFoldDB" id="A0A0S2KEK6"/>
<dbReference type="UniPathway" id="UPA00060"/>
<dbReference type="STRING" id="1249552.PS2015_2137"/>